<gene>
    <name evidence="2" type="ORF">QCA50_012355</name>
</gene>
<protein>
    <submittedName>
        <fullName evidence="2">Uncharacterized protein</fullName>
    </submittedName>
</protein>
<feature type="region of interest" description="Disordered" evidence="1">
    <location>
        <begin position="371"/>
        <end position="408"/>
    </location>
</feature>
<dbReference type="Proteomes" id="UP001385951">
    <property type="component" value="Unassembled WGS sequence"/>
</dbReference>
<feature type="compositionally biased region" description="Low complexity" evidence="1">
    <location>
        <begin position="13"/>
        <end position="31"/>
    </location>
</feature>
<comment type="caution">
    <text evidence="2">The sequence shown here is derived from an EMBL/GenBank/DDBJ whole genome shotgun (WGS) entry which is preliminary data.</text>
</comment>
<accession>A0AAW0G396</accession>
<feature type="compositionally biased region" description="Basic residues" evidence="1">
    <location>
        <begin position="388"/>
        <end position="397"/>
    </location>
</feature>
<reference evidence="2 3" key="1">
    <citation type="submission" date="2022-09" db="EMBL/GenBank/DDBJ databases">
        <authorList>
            <person name="Palmer J.M."/>
        </authorList>
    </citation>
    <scope>NUCLEOTIDE SEQUENCE [LARGE SCALE GENOMIC DNA]</scope>
    <source>
        <strain evidence="2 3">DSM 7382</strain>
    </source>
</reference>
<evidence type="ECO:0000313" key="2">
    <source>
        <dbReference type="EMBL" id="KAK7684408.1"/>
    </source>
</evidence>
<sequence>MSSPSKPTPLSRASSTPSFKSAASTASPTSAIRRTRHTRTTPLSESLGARPAWFDERNVLLKHVLRKELTVLSFSYPQGFETVNLPCDVDGIPILLNELPEYTASHNWLRSTSCWCLLDNGGVKIPLRIFVSTTGVAKGHVCLGCDNWLPHGRRGCSYFISLNDLLKNRTTPHPTAFYPVMHFEDAPPNQLALTVWRDYQTVAGPSQGTPAPSSDVFGSIMTPRSGGKAPAPNVINKRVLNSSRLHIPPLPPAQGDAPLMTVQDNIDTICRLFNINHGLGFPELMAQLGQCSGCGKYFGVTLLQGADYTLHICPSDSARESSPTFTEIDGVLVQDGILPPGPSRFPLRSQLGITSPGPARPRRHNPIRPYPIYQDAASPPLTQCPLARARRRASKRPRQADIDLTVSD</sequence>
<evidence type="ECO:0000313" key="3">
    <source>
        <dbReference type="Proteomes" id="UP001385951"/>
    </source>
</evidence>
<name>A0AAW0G396_9APHY</name>
<dbReference type="EMBL" id="JASBNA010000025">
    <property type="protein sequence ID" value="KAK7684408.1"/>
    <property type="molecule type" value="Genomic_DNA"/>
</dbReference>
<organism evidence="2 3">
    <name type="scientific">Cerrena zonata</name>
    <dbReference type="NCBI Taxonomy" id="2478898"/>
    <lineage>
        <taxon>Eukaryota</taxon>
        <taxon>Fungi</taxon>
        <taxon>Dikarya</taxon>
        <taxon>Basidiomycota</taxon>
        <taxon>Agaricomycotina</taxon>
        <taxon>Agaricomycetes</taxon>
        <taxon>Polyporales</taxon>
        <taxon>Cerrenaceae</taxon>
        <taxon>Cerrena</taxon>
    </lineage>
</organism>
<evidence type="ECO:0000256" key="1">
    <source>
        <dbReference type="SAM" id="MobiDB-lite"/>
    </source>
</evidence>
<proteinExistence type="predicted"/>
<feature type="region of interest" description="Disordered" evidence="1">
    <location>
        <begin position="1"/>
        <end position="42"/>
    </location>
</feature>
<keyword evidence="3" id="KW-1185">Reference proteome</keyword>
<dbReference type="AlphaFoldDB" id="A0AAW0G396"/>